<reference evidence="2 3" key="1">
    <citation type="submission" date="2019-04" db="EMBL/GenBank/DDBJ databases">
        <title>Sphingomonas psychrotolerans sp. nov., isolated from soil in the Tianshan Mountains, Xinjiang, China.</title>
        <authorList>
            <person name="Luo Y."/>
            <person name="Sheng H."/>
        </authorList>
    </citation>
    <scope>NUCLEOTIDE SEQUENCE [LARGE SCALE GENOMIC DNA]</scope>
    <source>
        <strain evidence="2 3">ZFGT-11</strain>
    </source>
</reference>
<keyword evidence="3" id="KW-1185">Reference proteome</keyword>
<dbReference type="Proteomes" id="UP000306147">
    <property type="component" value="Unassembled WGS sequence"/>
</dbReference>
<evidence type="ECO:0000259" key="1">
    <source>
        <dbReference type="Pfam" id="PF00345"/>
    </source>
</evidence>
<feature type="domain" description="Pili assembly chaperone N-terminal" evidence="1">
    <location>
        <begin position="56"/>
        <end position="171"/>
    </location>
</feature>
<comment type="caution">
    <text evidence="2">The sequence shown here is derived from an EMBL/GenBank/DDBJ whole genome shotgun (WGS) entry which is preliminary data.</text>
</comment>
<evidence type="ECO:0000313" key="3">
    <source>
        <dbReference type="Proteomes" id="UP000306147"/>
    </source>
</evidence>
<dbReference type="InterPro" id="IPR016147">
    <property type="entry name" value="Pili_assmbl_chaperone_N"/>
</dbReference>
<dbReference type="OrthoDB" id="369595at2"/>
<dbReference type="InterPro" id="IPR008962">
    <property type="entry name" value="PapD-like_sf"/>
</dbReference>
<evidence type="ECO:0000313" key="2">
    <source>
        <dbReference type="EMBL" id="TGX54732.1"/>
    </source>
</evidence>
<dbReference type="SUPFAM" id="SSF49354">
    <property type="entry name" value="PapD-like"/>
    <property type="match status" value="1"/>
</dbReference>
<gene>
    <name evidence="2" type="ORF">E5A73_04540</name>
</gene>
<protein>
    <submittedName>
        <fullName evidence="2">Molecular chaperone</fullName>
    </submittedName>
</protein>
<organism evidence="2 3">
    <name type="scientific">Sphingomonas gei</name>
    <dbReference type="NCBI Taxonomy" id="1395960"/>
    <lineage>
        <taxon>Bacteria</taxon>
        <taxon>Pseudomonadati</taxon>
        <taxon>Pseudomonadota</taxon>
        <taxon>Alphaproteobacteria</taxon>
        <taxon>Sphingomonadales</taxon>
        <taxon>Sphingomonadaceae</taxon>
        <taxon>Sphingomonas</taxon>
    </lineage>
</organism>
<accession>A0A4V3QZM4</accession>
<dbReference type="GO" id="GO:0071555">
    <property type="term" value="P:cell wall organization"/>
    <property type="evidence" value="ECO:0007669"/>
    <property type="project" value="InterPro"/>
</dbReference>
<dbReference type="Gene3D" id="2.60.40.10">
    <property type="entry name" value="Immunoglobulins"/>
    <property type="match status" value="1"/>
</dbReference>
<name>A0A4V3QZM4_9SPHN</name>
<proteinExistence type="predicted"/>
<sequence>MRAEERAVIGAGALPVYSSFQRAAVRSAIVATALVAGAASVYAMRVSPMIVEMTTTGSDSVARVEVQNLNAGKLPFETRITRLAFDENGVPSETAADADFIVFPPQGMLPQGARQVIRLQWVGGADIPTSQAYYLSVNQLPIPTEPGTGGQAAQVQVVYHMKALVVVAPPNAQPNVSATSVKPIDYQPPAAKQGDPLPPMVPGLEVVMKNTGRRHAMMSALKWVIEGKDTAGKSLRILISEEDLNRGIGSGYVPGGGGTRVFRFAVVKAFGPGPINVKFVK</sequence>
<dbReference type="InterPro" id="IPR013783">
    <property type="entry name" value="Ig-like_fold"/>
</dbReference>
<dbReference type="EMBL" id="SRXT01000002">
    <property type="protein sequence ID" value="TGX54732.1"/>
    <property type="molecule type" value="Genomic_DNA"/>
</dbReference>
<dbReference type="GO" id="GO:0030288">
    <property type="term" value="C:outer membrane-bounded periplasmic space"/>
    <property type="evidence" value="ECO:0007669"/>
    <property type="project" value="InterPro"/>
</dbReference>
<dbReference type="AlphaFoldDB" id="A0A4V3QZM4"/>
<dbReference type="Pfam" id="PF00345">
    <property type="entry name" value="PapD_N"/>
    <property type="match status" value="1"/>
</dbReference>